<dbReference type="Pfam" id="PF00106">
    <property type="entry name" value="adh_short"/>
    <property type="match status" value="1"/>
</dbReference>
<proteinExistence type="inferred from homology"/>
<evidence type="ECO:0000313" key="3">
    <source>
        <dbReference type="EMBL" id="KAK2704015.1"/>
    </source>
</evidence>
<dbReference type="AlphaFoldDB" id="A0AA88H866"/>
<evidence type="ECO:0000313" key="4">
    <source>
        <dbReference type="Proteomes" id="UP001187531"/>
    </source>
</evidence>
<keyword evidence="4" id="KW-1185">Reference proteome</keyword>
<dbReference type="PROSITE" id="PS00061">
    <property type="entry name" value="ADH_SHORT"/>
    <property type="match status" value="1"/>
</dbReference>
<dbReference type="InterPro" id="IPR053011">
    <property type="entry name" value="SDR_family_member_7"/>
</dbReference>
<name>A0AA88H866_ARTSF</name>
<comment type="similarity">
    <text evidence="2">Belongs to the short-chain dehydrogenases/reductases (SDR) family.</text>
</comment>
<keyword evidence="1" id="KW-0560">Oxidoreductase</keyword>
<dbReference type="PRINTS" id="PR00080">
    <property type="entry name" value="SDRFAMILY"/>
</dbReference>
<dbReference type="EMBL" id="JAVRJZ010000047">
    <property type="protein sequence ID" value="KAK2704015.1"/>
    <property type="molecule type" value="Genomic_DNA"/>
</dbReference>
<dbReference type="SUPFAM" id="SSF51735">
    <property type="entry name" value="NAD(P)-binding Rossmann-fold domains"/>
    <property type="match status" value="1"/>
</dbReference>
<dbReference type="Gene3D" id="3.40.50.720">
    <property type="entry name" value="NAD(P)-binding Rossmann-like Domain"/>
    <property type="match status" value="1"/>
</dbReference>
<comment type="caution">
    <text evidence="3">The sequence shown here is derived from an EMBL/GenBank/DDBJ whole genome shotgun (WGS) entry which is preliminary data.</text>
</comment>
<dbReference type="GO" id="GO:0016491">
    <property type="term" value="F:oxidoreductase activity"/>
    <property type="evidence" value="ECO:0007669"/>
    <property type="project" value="UniProtKB-KW"/>
</dbReference>
<reference evidence="3" key="1">
    <citation type="submission" date="2023-07" db="EMBL/GenBank/DDBJ databases">
        <title>Chromosome-level genome assembly of Artemia franciscana.</title>
        <authorList>
            <person name="Jo E."/>
        </authorList>
    </citation>
    <scope>NUCLEOTIDE SEQUENCE</scope>
    <source>
        <tissue evidence="3">Whole body</tissue>
    </source>
</reference>
<dbReference type="InterPro" id="IPR002347">
    <property type="entry name" value="SDR_fam"/>
</dbReference>
<evidence type="ECO:0008006" key="5">
    <source>
        <dbReference type="Google" id="ProtNLM"/>
    </source>
</evidence>
<dbReference type="PANTHER" id="PTHR44269:SF1">
    <property type="entry name" value="DEHYDROGENASE_REDUCTASE SDR FAMILY MEMBER 7"/>
    <property type="match status" value="1"/>
</dbReference>
<dbReference type="PANTHER" id="PTHR44269">
    <property type="entry name" value="DEHYDROGENASE/REDUCTASE SDR FAMILY MEMBER 7-RELATED"/>
    <property type="match status" value="1"/>
</dbReference>
<dbReference type="InterPro" id="IPR036291">
    <property type="entry name" value="NAD(P)-bd_dom_sf"/>
</dbReference>
<dbReference type="PRINTS" id="PR00081">
    <property type="entry name" value="GDHRDH"/>
</dbReference>
<dbReference type="InterPro" id="IPR020904">
    <property type="entry name" value="Sc_DH/Rdtase_CS"/>
</dbReference>
<evidence type="ECO:0000256" key="2">
    <source>
        <dbReference type="RuleBase" id="RU000363"/>
    </source>
</evidence>
<accession>A0AA88H866</accession>
<protein>
    <recommendedName>
        <fullName evidence="5">Dehydrogenase/reductase SDR family member 7</fullName>
    </recommendedName>
</protein>
<evidence type="ECO:0000256" key="1">
    <source>
        <dbReference type="ARBA" id="ARBA00023002"/>
    </source>
</evidence>
<sequence length="295" mass="32934">MLYLILETLEGKVVWITGASSGIGEFLAYELAKCGVKLALSARRESELLRVKSHCEEIGAKPSDVLVVPLDITAYDKHEEAFKKILSHFGDLDILVNNAGRSQRANWEKIELQVDRDLFEVNVFGLIGLTRTVLPHFLKKQSGHLVVTSSTAGKLGVPFSGSYTATKHALHGYFESLRTEKAAFGIKITIVCPGPVFSNILRQAATEKAGSIFGEDMKSSDNRVSTQRCAQLMAIAIANEVTECWIAFNPVMFFMYYACYLPDTFRRFTAVVNSKRFMKLRDSRDTMESLDKKDT</sequence>
<organism evidence="3 4">
    <name type="scientific">Artemia franciscana</name>
    <name type="common">Brine shrimp</name>
    <name type="synonym">Artemia sanfranciscana</name>
    <dbReference type="NCBI Taxonomy" id="6661"/>
    <lineage>
        <taxon>Eukaryota</taxon>
        <taxon>Metazoa</taxon>
        <taxon>Ecdysozoa</taxon>
        <taxon>Arthropoda</taxon>
        <taxon>Crustacea</taxon>
        <taxon>Branchiopoda</taxon>
        <taxon>Anostraca</taxon>
        <taxon>Artemiidae</taxon>
        <taxon>Artemia</taxon>
    </lineage>
</organism>
<gene>
    <name evidence="3" type="ORF">QYM36_017675</name>
</gene>
<dbReference type="Proteomes" id="UP001187531">
    <property type="component" value="Unassembled WGS sequence"/>
</dbReference>